<keyword evidence="1" id="KW-0812">Transmembrane</keyword>
<accession>A0AAV4U502</accession>
<reference evidence="2 3" key="1">
    <citation type="submission" date="2021-06" db="EMBL/GenBank/DDBJ databases">
        <title>Caerostris extrusa draft genome.</title>
        <authorList>
            <person name="Kono N."/>
            <person name="Arakawa K."/>
        </authorList>
    </citation>
    <scope>NUCLEOTIDE SEQUENCE [LARGE SCALE GENOMIC DNA]</scope>
</reference>
<comment type="caution">
    <text evidence="2">The sequence shown here is derived from an EMBL/GenBank/DDBJ whole genome shotgun (WGS) entry which is preliminary data.</text>
</comment>
<feature type="transmembrane region" description="Helical" evidence="1">
    <location>
        <begin position="54"/>
        <end position="71"/>
    </location>
</feature>
<protein>
    <submittedName>
        <fullName evidence="2">Uncharacterized protein</fullName>
    </submittedName>
</protein>
<dbReference type="AlphaFoldDB" id="A0AAV4U502"/>
<keyword evidence="3" id="KW-1185">Reference proteome</keyword>
<organism evidence="2 3">
    <name type="scientific">Caerostris extrusa</name>
    <name type="common">Bark spider</name>
    <name type="synonym">Caerostris bankana</name>
    <dbReference type="NCBI Taxonomy" id="172846"/>
    <lineage>
        <taxon>Eukaryota</taxon>
        <taxon>Metazoa</taxon>
        <taxon>Ecdysozoa</taxon>
        <taxon>Arthropoda</taxon>
        <taxon>Chelicerata</taxon>
        <taxon>Arachnida</taxon>
        <taxon>Araneae</taxon>
        <taxon>Araneomorphae</taxon>
        <taxon>Entelegynae</taxon>
        <taxon>Araneoidea</taxon>
        <taxon>Araneidae</taxon>
        <taxon>Caerostris</taxon>
    </lineage>
</organism>
<dbReference type="EMBL" id="BPLR01012305">
    <property type="protein sequence ID" value="GIY52898.1"/>
    <property type="molecule type" value="Genomic_DNA"/>
</dbReference>
<dbReference type="Proteomes" id="UP001054945">
    <property type="component" value="Unassembled WGS sequence"/>
</dbReference>
<keyword evidence="1" id="KW-0472">Membrane</keyword>
<proteinExistence type="predicted"/>
<keyword evidence="1" id="KW-1133">Transmembrane helix</keyword>
<evidence type="ECO:0000313" key="3">
    <source>
        <dbReference type="Proteomes" id="UP001054945"/>
    </source>
</evidence>
<evidence type="ECO:0000256" key="1">
    <source>
        <dbReference type="SAM" id="Phobius"/>
    </source>
</evidence>
<sequence>MEGGENGKKLDTVRCRECSIVWGNENQPAMNSSVGEDIGNTQLVTLINDDSLRIMYFIGGVAFFFSFLSLIQCRERRGSVVGFCIVPKNHRRLCSKITNEFLYRSLTSH</sequence>
<evidence type="ECO:0000313" key="2">
    <source>
        <dbReference type="EMBL" id="GIY52898.1"/>
    </source>
</evidence>
<gene>
    <name evidence="2" type="ORF">CEXT_71301</name>
</gene>
<name>A0AAV4U502_CAEEX</name>